<dbReference type="PANTHER" id="PTHR15071">
    <property type="entry name" value="MANNOSE-6-PHOSPHATE RECEPTOR FAMILY MEMBER"/>
    <property type="match status" value="1"/>
</dbReference>
<proteinExistence type="predicted"/>
<keyword evidence="3" id="KW-0732">Signal</keyword>
<keyword evidence="2" id="KW-0812">Transmembrane</keyword>
<evidence type="ECO:0000256" key="2">
    <source>
        <dbReference type="SAM" id="Phobius"/>
    </source>
</evidence>
<feature type="transmembrane region" description="Helical" evidence="2">
    <location>
        <begin position="172"/>
        <end position="195"/>
    </location>
</feature>
<feature type="signal peptide" evidence="3">
    <location>
        <begin position="1"/>
        <end position="24"/>
    </location>
</feature>
<evidence type="ECO:0000313" key="5">
    <source>
        <dbReference type="Proteomes" id="UP000735302"/>
    </source>
</evidence>
<sequence length="237" mass="25840">MPSASMLISSVALVLFMILDHTEAKLTSCEYEKDSCGCRSNYGLISLKQFEKKPLTAIVEEGPVFAWSPCKDITVLSTTAASIESFPTSLLVLDCGTHESTKTSVENGNVVFSLEAEDKSRRSKITCICGIGDKYEFLSEDMEGDYEFQLTSKACCPPKNGKSSGGLSTGTILVIVFFCAVVIYLIAGIFVQVGLKSAEGKERIPNFNFWTTIPGLIVDGCRFVFTKKEPANYNALE</sequence>
<dbReference type="Proteomes" id="UP000735302">
    <property type="component" value="Unassembled WGS sequence"/>
</dbReference>
<dbReference type="EMBL" id="BLXT01008064">
    <property type="protein sequence ID" value="GFO45589.1"/>
    <property type="molecule type" value="Genomic_DNA"/>
</dbReference>
<gene>
    <name evidence="4" type="ORF">PoB_007209400</name>
</gene>
<name>A0AAV4DN35_9GAST</name>
<dbReference type="PANTHER" id="PTHR15071:SF0">
    <property type="entry name" value="MANNOSE 6-PHOSPHATE RECEPTOR-LIKE PROTEIN 1"/>
    <property type="match status" value="1"/>
</dbReference>
<dbReference type="AlphaFoldDB" id="A0AAV4DN35"/>
<keyword evidence="2" id="KW-0472">Membrane</keyword>
<dbReference type="Pfam" id="PF02157">
    <property type="entry name" value="Man-6-P_recep"/>
    <property type="match status" value="1"/>
</dbReference>
<feature type="chain" id="PRO_5043506514" evidence="3">
    <location>
        <begin position="25"/>
        <end position="237"/>
    </location>
</feature>
<evidence type="ECO:0000256" key="3">
    <source>
        <dbReference type="SAM" id="SignalP"/>
    </source>
</evidence>
<keyword evidence="1" id="KW-0325">Glycoprotein</keyword>
<keyword evidence="5" id="KW-1185">Reference proteome</keyword>
<keyword evidence="2" id="KW-1133">Transmembrane helix</keyword>
<evidence type="ECO:0000256" key="1">
    <source>
        <dbReference type="ARBA" id="ARBA00023180"/>
    </source>
</evidence>
<dbReference type="GO" id="GO:0000139">
    <property type="term" value="C:Golgi membrane"/>
    <property type="evidence" value="ECO:0007669"/>
    <property type="project" value="UniProtKB-SubCell"/>
</dbReference>
<dbReference type="InterPro" id="IPR028927">
    <property type="entry name" value="Man-6-P_rcpt"/>
</dbReference>
<protein>
    <submittedName>
        <fullName evidence="4">Cation-dependent mannose-6-phosphate receptor</fullName>
    </submittedName>
</protein>
<reference evidence="4 5" key="1">
    <citation type="journal article" date="2021" name="Elife">
        <title>Chloroplast acquisition without the gene transfer in kleptoplastic sea slugs, Plakobranchus ocellatus.</title>
        <authorList>
            <person name="Maeda T."/>
            <person name="Takahashi S."/>
            <person name="Yoshida T."/>
            <person name="Shimamura S."/>
            <person name="Takaki Y."/>
            <person name="Nagai Y."/>
            <person name="Toyoda A."/>
            <person name="Suzuki Y."/>
            <person name="Arimoto A."/>
            <person name="Ishii H."/>
            <person name="Satoh N."/>
            <person name="Nishiyama T."/>
            <person name="Hasebe M."/>
            <person name="Maruyama T."/>
            <person name="Minagawa J."/>
            <person name="Obokata J."/>
            <person name="Shigenobu S."/>
        </authorList>
    </citation>
    <scope>NUCLEOTIDE SEQUENCE [LARGE SCALE GENOMIC DNA]</scope>
</reference>
<dbReference type="GO" id="GO:0005802">
    <property type="term" value="C:trans-Golgi network"/>
    <property type="evidence" value="ECO:0007669"/>
    <property type="project" value="TreeGrafter"/>
</dbReference>
<organism evidence="4 5">
    <name type="scientific">Plakobranchus ocellatus</name>
    <dbReference type="NCBI Taxonomy" id="259542"/>
    <lineage>
        <taxon>Eukaryota</taxon>
        <taxon>Metazoa</taxon>
        <taxon>Spiralia</taxon>
        <taxon>Lophotrochozoa</taxon>
        <taxon>Mollusca</taxon>
        <taxon>Gastropoda</taxon>
        <taxon>Heterobranchia</taxon>
        <taxon>Euthyneura</taxon>
        <taxon>Panpulmonata</taxon>
        <taxon>Sacoglossa</taxon>
        <taxon>Placobranchoidea</taxon>
        <taxon>Plakobranchidae</taxon>
        <taxon>Plakobranchus</taxon>
    </lineage>
</organism>
<keyword evidence="4" id="KW-0675">Receptor</keyword>
<accession>A0AAV4DN35</accession>
<evidence type="ECO:0000313" key="4">
    <source>
        <dbReference type="EMBL" id="GFO45589.1"/>
    </source>
</evidence>
<comment type="caution">
    <text evidence="4">The sequence shown here is derived from an EMBL/GenBank/DDBJ whole genome shotgun (WGS) entry which is preliminary data.</text>
</comment>